<proteinExistence type="predicted"/>
<keyword evidence="2" id="KW-0732">Signal</keyword>
<dbReference type="Pfam" id="PF14298">
    <property type="entry name" value="DUF4374"/>
    <property type="match status" value="1"/>
</dbReference>
<dbReference type="PROSITE" id="PS51257">
    <property type="entry name" value="PROKAR_LIPOPROTEIN"/>
    <property type="match status" value="1"/>
</dbReference>
<dbReference type="Proteomes" id="UP000474077">
    <property type="component" value="Unassembled WGS sequence"/>
</dbReference>
<reference evidence="3 4" key="1">
    <citation type="journal article" date="2019" name="Nat. Med.">
        <title>A library of human gut bacterial isolates paired with longitudinal multiomics data enables mechanistic microbiome research.</title>
        <authorList>
            <person name="Poyet M."/>
            <person name="Groussin M."/>
            <person name="Gibbons S.M."/>
            <person name="Avila-Pacheco J."/>
            <person name="Jiang X."/>
            <person name="Kearney S.M."/>
            <person name="Perrotta A.R."/>
            <person name="Berdy B."/>
            <person name="Zhao S."/>
            <person name="Lieberman T.D."/>
            <person name="Swanson P.K."/>
            <person name="Smith M."/>
            <person name="Roesemann S."/>
            <person name="Alexander J.E."/>
            <person name="Rich S.A."/>
            <person name="Livny J."/>
            <person name="Vlamakis H."/>
            <person name="Clish C."/>
            <person name="Bullock K."/>
            <person name="Deik A."/>
            <person name="Scott J."/>
            <person name="Pierce K.A."/>
            <person name="Xavier R.J."/>
            <person name="Alm E.J."/>
        </authorList>
    </citation>
    <scope>NUCLEOTIDE SEQUENCE [LARGE SCALE GENOMIC DNA]</scope>
    <source>
        <strain evidence="3 4">BIOML-A73</strain>
    </source>
</reference>
<dbReference type="RefSeq" id="WP_149923552.1">
    <property type="nucleotide sequence ID" value="NZ_RCXZ01000004.1"/>
</dbReference>
<evidence type="ECO:0000256" key="2">
    <source>
        <dbReference type="SAM" id="SignalP"/>
    </source>
</evidence>
<comment type="caution">
    <text evidence="3">The sequence shown here is derived from an EMBL/GenBank/DDBJ whole genome shotgun (WGS) entry which is preliminary data.</text>
</comment>
<name>A0A4Q5DQ18_9BACE</name>
<accession>A0A4Q5DQ18</accession>
<evidence type="ECO:0000256" key="1">
    <source>
        <dbReference type="SAM" id="MobiDB-lite"/>
    </source>
</evidence>
<dbReference type="EMBL" id="WDER01000024">
    <property type="protein sequence ID" value="KAB6082984.1"/>
    <property type="molecule type" value="Genomic_DNA"/>
</dbReference>
<gene>
    <name evidence="3" type="ORF">GA560_10750</name>
</gene>
<evidence type="ECO:0000313" key="4">
    <source>
        <dbReference type="Proteomes" id="UP000474077"/>
    </source>
</evidence>
<feature type="region of interest" description="Disordered" evidence="1">
    <location>
        <begin position="25"/>
        <end position="54"/>
    </location>
</feature>
<feature type="signal peptide" evidence="2">
    <location>
        <begin position="1"/>
        <end position="22"/>
    </location>
</feature>
<feature type="chain" id="PRO_5030097769" evidence="2">
    <location>
        <begin position="23"/>
        <end position="444"/>
    </location>
</feature>
<protein>
    <submittedName>
        <fullName evidence="3">DUF4374 domain-containing protein</fullName>
    </submittedName>
</protein>
<organism evidence="3 4">
    <name type="scientific">Bacteroides xylanisolvens</name>
    <dbReference type="NCBI Taxonomy" id="371601"/>
    <lineage>
        <taxon>Bacteria</taxon>
        <taxon>Pseudomonadati</taxon>
        <taxon>Bacteroidota</taxon>
        <taxon>Bacteroidia</taxon>
        <taxon>Bacteroidales</taxon>
        <taxon>Bacteroidaceae</taxon>
        <taxon>Bacteroides</taxon>
    </lineage>
</organism>
<dbReference type="InterPro" id="IPR025401">
    <property type="entry name" value="DUF4374"/>
</dbReference>
<evidence type="ECO:0000313" key="3">
    <source>
        <dbReference type="EMBL" id="KAB6082984.1"/>
    </source>
</evidence>
<sequence>MKTVNFFKYAVFALALGLFATACDDDDPVKDPTEQGDGNEGNEPGGSDPEEPVEPTTAKFVITSSEKALDLKSPAYLKVFTDLTQTTSDVQIVGGENVVTAPDAFTQVSWNSDSKTFTGYIYGRGAITLGGAGLRSYKLDGDKMVEIGSAVTVENFGNTGTFGNYSYAAQISNPYVMRVSRSDDNTAGDNRYIADFTDKYAIDGVMPAITEIIDRGNNEVAMTLYYSNSDKAAVAFADYDLNVSSVIYDERIGASYGAQRSVRYAQAATDDEGNIYVFSGQSSNDNLVGALKIAKGSKEFDKSYHFNIGEKSGGYRFRKVYHIGGDDFLLECFPETGAVENMSTSGKMAVVNMKSLSFKWVTGFPEDVNSISIGFPDNADGKIYVPVSGASSMHGGGSGGGKPSGKAASATVTPTIYVIGADGVATPGMTFKNTELLKAITILK</sequence>
<dbReference type="AlphaFoldDB" id="A0A4Q5DQ18"/>